<keyword evidence="2" id="KW-1133">Transmembrane helix</keyword>
<organism evidence="3 4">
    <name type="scientific">Streptomyces cahuitamycinicus</name>
    <dbReference type="NCBI Taxonomy" id="2070367"/>
    <lineage>
        <taxon>Bacteria</taxon>
        <taxon>Bacillati</taxon>
        <taxon>Actinomycetota</taxon>
        <taxon>Actinomycetes</taxon>
        <taxon>Kitasatosporales</taxon>
        <taxon>Streptomycetaceae</taxon>
        <taxon>Streptomyces</taxon>
    </lineage>
</organism>
<dbReference type="AlphaFoldDB" id="A0A2N8TE49"/>
<evidence type="ECO:0000313" key="3">
    <source>
        <dbReference type="EMBL" id="PNG17308.1"/>
    </source>
</evidence>
<evidence type="ECO:0000313" key="4">
    <source>
        <dbReference type="Proteomes" id="UP000235943"/>
    </source>
</evidence>
<gene>
    <name evidence="3" type="ORF">C1J00_37220</name>
</gene>
<evidence type="ECO:0000256" key="2">
    <source>
        <dbReference type="SAM" id="Phobius"/>
    </source>
</evidence>
<keyword evidence="2" id="KW-0812">Transmembrane</keyword>
<sequence length="74" mass="7649">AGEGPGVADATALPEEPRRTAPVTSAPAEQPVREAASAERPVRPVLRILPLGSGLVLIGLGLGLAFFALRLRRV</sequence>
<feature type="region of interest" description="Disordered" evidence="1">
    <location>
        <begin position="1"/>
        <end position="40"/>
    </location>
</feature>
<protein>
    <submittedName>
        <fullName evidence="3">Uncharacterized protein</fullName>
    </submittedName>
</protein>
<name>A0A2N8TE49_9ACTN</name>
<accession>A0A2N8TE49</accession>
<proteinExistence type="predicted"/>
<evidence type="ECO:0000256" key="1">
    <source>
        <dbReference type="SAM" id="MobiDB-lite"/>
    </source>
</evidence>
<keyword evidence="4" id="KW-1185">Reference proteome</keyword>
<dbReference type="Proteomes" id="UP000235943">
    <property type="component" value="Unassembled WGS sequence"/>
</dbReference>
<reference evidence="3 4" key="1">
    <citation type="submission" date="2018-01" db="EMBL/GenBank/DDBJ databases">
        <title>Draft genome sequence of Streptomyces sp. 13K301.</title>
        <authorList>
            <person name="Sahin N."/>
            <person name="Saygin H."/>
            <person name="Ay H."/>
        </authorList>
    </citation>
    <scope>NUCLEOTIDE SEQUENCE [LARGE SCALE GENOMIC DNA]</scope>
    <source>
        <strain evidence="3 4">13K301</strain>
    </source>
</reference>
<keyword evidence="2" id="KW-0472">Membrane</keyword>
<comment type="caution">
    <text evidence="3">The sequence shown here is derived from an EMBL/GenBank/DDBJ whole genome shotgun (WGS) entry which is preliminary data.</text>
</comment>
<dbReference type="EMBL" id="POUC01000481">
    <property type="protein sequence ID" value="PNG17308.1"/>
    <property type="molecule type" value="Genomic_DNA"/>
</dbReference>
<feature type="transmembrane region" description="Helical" evidence="2">
    <location>
        <begin position="48"/>
        <end position="69"/>
    </location>
</feature>
<feature type="non-terminal residue" evidence="3">
    <location>
        <position position="1"/>
    </location>
</feature>